<dbReference type="GO" id="GO:0016491">
    <property type="term" value="F:oxidoreductase activity"/>
    <property type="evidence" value="ECO:0007669"/>
    <property type="project" value="UniProtKB-KW"/>
</dbReference>
<dbReference type="EMBL" id="JAAIUO010000006">
    <property type="protein sequence ID" value="NSK15036.1"/>
    <property type="molecule type" value="Genomic_DNA"/>
</dbReference>
<dbReference type="Proteomes" id="UP000701680">
    <property type="component" value="Unassembled WGS sequence"/>
</dbReference>
<keyword evidence="4" id="KW-0408">Iron</keyword>
<evidence type="ECO:0000256" key="1">
    <source>
        <dbReference type="ARBA" id="ARBA00022485"/>
    </source>
</evidence>
<keyword evidence="1" id="KW-0004">4Fe-4S</keyword>
<gene>
    <name evidence="7" type="ORF">G5A66_09175</name>
    <name evidence="6" type="ORF">G5A75_09195</name>
</gene>
<dbReference type="InterPro" id="IPR036188">
    <property type="entry name" value="FAD/NAD-bd_sf"/>
</dbReference>
<dbReference type="GO" id="GO:0051539">
    <property type="term" value="F:4 iron, 4 sulfur cluster binding"/>
    <property type="evidence" value="ECO:0007669"/>
    <property type="project" value="UniProtKB-KW"/>
</dbReference>
<evidence type="ECO:0000313" key="7">
    <source>
        <dbReference type="EMBL" id="NVH58810.1"/>
    </source>
</evidence>
<keyword evidence="5" id="KW-0411">Iron-sulfur</keyword>
<reference evidence="7" key="2">
    <citation type="submission" date="2020-02" db="EMBL/GenBank/DDBJ databases">
        <authorList>
            <person name="Littmann E."/>
            <person name="Sorbara M."/>
        </authorList>
    </citation>
    <scope>NUCLEOTIDE SEQUENCE</scope>
    <source>
        <strain evidence="7">MSK.17.11</strain>
        <strain evidence="6">MSK.17.38</strain>
    </source>
</reference>
<accession>A0A850HKS0</accession>
<sequence length="420" mass="44871">MVERCYPFDVAVVGGGTAGVAAAVGASRTGARTVLIERSPYLGGEATNSGVAAFCGFYTCGENPVKVVAGVGDLVLQEMESLGPTLEYVVSATGNKNVNFQPEYLKCALDNLVEKEGVELLLHTSLIDVKVKDGRIQSLQCMDDEGAFTVEADCFVDASGDAALAHLAGANTLWGDEEGRVQVATLPFRLSGVDTSKDMTPAAVEQAVIRAKEAGIPFLTKERGFVLRKEGSSTVSVLLPSVMPTGISAKEMTQMERETRRQVLSYVKALREYMPGMEHAELAVIGPAIGLRETRRICGKDRITAEDVLGRRKRPDTVARGGWKPEIHKDVNKMGTYMEVEGGSYFDIPLGALQSESFENLYGAGRMISSDDAAFAAVRVMGTCFATGHGAGVAAAWQALHGTAEVVKIQEELRRQGALV</sequence>
<organism evidence="7 8">
    <name type="scientific">Dorea phocaeensis</name>
    <dbReference type="NCBI Taxonomy" id="2040291"/>
    <lineage>
        <taxon>Bacteria</taxon>
        <taxon>Bacillati</taxon>
        <taxon>Bacillota</taxon>
        <taxon>Clostridia</taxon>
        <taxon>Lachnospirales</taxon>
        <taxon>Lachnospiraceae</taxon>
        <taxon>Dorea</taxon>
    </lineage>
</organism>
<dbReference type="Pfam" id="PF12831">
    <property type="entry name" value="FAD_oxidored"/>
    <property type="match status" value="1"/>
</dbReference>
<evidence type="ECO:0000313" key="9">
    <source>
        <dbReference type="Proteomes" id="UP000701680"/>
    </source>
</evidence>
<evidence type="ECO:0000313" key="8">
    <source>
        <dbReference type="Proteomes" id="UP000528555"/>
    </source>
</evidence>
<name>A0A850HKS0_9FIRM</name>
<dbReference type="InterPro" id="IPR039650">
    <property type="entry name" value="HdrA-like"/>
</dbReference>
<dbReference type="RefSeq" id="WP_173814873.1">
    <property type="nucleotide sequence ID" value="NZ_JAAITX010000006.1"/>
</dbReference>
<dbReference type="Gene3D" id="3.50.50.60">
    <property type="entry name" value="FAD/NAD(P)-binding domain"/>
    <property type="match status" value="1"/>
</dbReference>
<keyword evidence="8" id="KW-1185">Reference proteome</keyword>
<dbReference type="EMBL" id="JAAITX010000006">
    <property type="protein sequence ID" value="NVH58810.1"/>
    <property type="molecule type" value="Genomic_DNA"/>
</dbReference>
<keyword evidence="2" id="KW-0479">Metal-binding</keyword>
<dbReference type="AlphaFoldDB" id="A0A850HKS0"/>
<dbReference type="PANTHER" id="PTHR43498:SF1">
    <property type="entry name" value="COB--COM HETERODISULFIDE REDUCTASE IRON-SULFUR SUBUNIT A"/>
    <property type="match status" value="1"/>
</dbReference>
<protein>
    <submittedName>
        <fullName evidence="7">FAD-dependent oxidoreductase</fullName>
    </submittedName>
</protein>
<comment type="caution">
    <text evidence="7">The sequence shown here is derived from an EMBL/GenBank/DDBJ whole genome shotgun (WGS) entry which is preliminary data.</text>
</comment>
<proteinExistence type="predicted"/>
<evidence type="ECO:0000256" key="3">
    <source>
        <dbReference type="ARBA" id="ARBA00023002"/>
    </source>
</evidence>
<evidence type="ECO:0000256" key="4">
    <source>
        <dbReference type="ARBA" id="ARBA00023004"/>
    </source>
</evidence>
<reference evidence="8 9" key="1">
    <citation type="journal article" date="2020" name="Cell Host Microbe">
        <title>Functional and Genomic Variation between Human-Derived Isolates of Lachnospiraceae Reveals Inter- and Intra-Species Diversity.</title>
        <authorList>
            <person name="Sorbara M.T."/>
            <person name="Littmann E.R."/>
            <person name="Fontana E."/>
            <person name="Moody T.U."/>
            <person name="Kohout C.E."/>
            <person name="Gjonbalaj M."/>
            <person name="Eaton V."/>
            <person name="Seok R."/>
            <person name="Leiner I.M."/>
            <person name="Pamer E.G."/>
        </authorList>
    </citation>
    <scope>NUCLEOTIDE SEQUENCE [LARGE SCALE GENOMIC DNA]</scope>
    <source>
        <strain evidence="7 8">MSK.17.11</strain>
        <strain evidence="6 9">MSK.17.38</strain>
    </source>
</reference>
<evidence type="ECO:0000313" key="6">
    <source>
        <dbReference type="EMBL" id="NSK15036.1"/>
    </source>
</evidence>
<dbReference type="SUPFAM" id="SSF51905">
    <property type="entry name" value="FAD/NAD(P)-binding domain"/>
    <property type="match status" value="1"/>
</dbReference>
<evidence type="ECO:0000256" key="2">
    <source>
        <dbReference type="ARBA" id="ARBA00022723"/>
    </source>
</evidence>
<dbReference type="PANTHER" id="PTHR43498">
    <property type="entry name" value="FERREDOXIN:COB-COM HETERODISULFIDE REDUCTASE SUBUNIT A"/>
    <property type="match status" value="1"/>
</dbReference>
<evidence type="ECO:0000256" key="5">
    <source>
        <dbReference type="ARBA" id="ARBA00023014"/>
    </source>
</evidence>
<dbReference type="GO" id="GO:0046872">
    <property type="term" value="F:metal ion binding"/>
    <property type="evidence" value="ECO:0007669"/>
    <property type="project" value="UniProtKB-KW"/>
</dbReference>
<keyword evidence="3" id="KW-0560">Oxidoreductase</keyword>
<dbReference type="Proteomes" id="UP000528555">
    <property type="component" value="Unassembled WGS sequence"/>
</dbReference>